<evidence type="ECO:0000256" key="1">
    <source>
        <dbReference type="SAM" id="SignalP"/>
    </source>
</evidence>
<evidence type="ECO:0000313" key="3">
    <source>
        <dbReference type="Proteomes" id="UP000321533"/>
    </source>
</evidence>
<dbReference type="EMBL" id="CP042435">
    <property type="protein sequence ID" value="QEC67881.1"/>
    <property type="molecule type" value="Genomic_DNA"/>
</dbReference>
<evidence type="ECO:0000313" key="2">
    <source>
        <dbReference type="EMBL" id="QEC67881.1"/>
    </source>
</evidence>
<dbReference type="RefSeq" id="WP_147189688.1">
    <property type="nucleotide sequence ID" value="NZ_CP042435.1"/>
</dbReference>
<evidence type="ECO:0008006" key="4">
    <source>
        <dbReference type="Google" id="ProtNLM"/>
    </source>
</evidence>
<sequence length="180" mass="19444">MKKSKFIKLGILVFVAWFLPHALLAQDDEAKKLISESSNAKTEFIKTDPSMEDLFKSSYGYLIFPKIGKGGFIVGGSGGNGILYERGKAVGLVKTGQVTIGAQVGGQTYREVIFFENKDALDRMKASKTEFSSQLSAVAVKSGVSKNAKYTEGVVVFTQDLSGLMAEATVGGQKFKYTAF</sequence>
<dbReference type="Proteomes" id="UP000321533">
    <property type="component" value="Chromosome"/>
</dbReference>
<keyword evidence="1" id="KW-0732">Signal</keyword>
<dbReference type="AlphaFoldDB" id="A0A5B8VAI5"/>
<dbReference type="KEGG" id="pgin:FRZ67_11435"/>
<proteinExistence type="predicted"/>
<protein>
    <recommendedName>
        <fullName evidence="4">Lipid-binding SYLF domain-containing protein</fullName>
    </recommendedName>
</protein>
<name>A0A5B8VAI5_9BACT</name>
<accession>A0A5B8VAI5</accession>
<feature type="chain" id="PRO_5022722214" description="Lipid-binding SYLF domain-containing protein" evidence="1">
    <location>
        <begin position="26"/>
        <end position="180"/>
    </location>
</feature>
<organism evidence="2 3">
    <name type="scientific">Panacibacter ginsenosidivorans</name>
    <dbReference type="NCBI Taxonomy" id="1813871"/>
    <lineage>
        <taxon>Bacteria</taxon>
        <taxon>Pseudomonadati</taxon>
        <taxon>Bacteroidota</taxon>
        <taxon>Chitinophagia</taxon>
        <taxon>Chitinophagales</taxon>
        <taxon>Chitinophagaceae</taxon>
        <taxon>Panacibacter</taxon>
    </lineage>
</organism>
<dbReference type="OrthoDB" id="5405772at2"/>
<keyword evidence="3" id="KW-1185">Reference proteome</keyword>
<reference evidence="2 3" key="1">
    <citation type="journal article" date="2016" name="Int. J. Syst. Evol. Microbiol.">
        <title>Panacibacter ginsenosidivorans gen. nov., sp. nov., with ginsenoside converting activity isolated from soil of a ginseng field.</title>
        <authorList>
            <person name="Siddiqi M.Z."/>
            <person name="Muhammad Shafi S."/>
            <person name="Choi K.D."/>
            <person name="Im W.T."/>
        </authorList>
    </citation>
    <scope>NUCLEOTIDE SEQUENCE [LARGE SCALE GENOMIC DNA]</scope>
    <source>
        <strain evidence="2 3">Gsoil1550</strain>
    </source>
</reference>
<gene>
    <name evidence="2" type="ORF">FRZ67_11435</name>
</gene>
<feature type="signal peptide" evidence="1">
    <location>
        <begin position="1"/>
        <end position="25"/>
    </location>
</feature>